<sequence>MLFLDLFPFRTLLTLSQTATANGPVPLQHWWVHSHECLSSCPAFFITGLFLAKPDVPVLTIYDEEQKQSSFLITSI</sequence>
<proteinExistence type="predicted"/>
<keyword evidence="1" id="KW-0732">Signal</keyword>
<dbReference type="Proteomes" id="UP000887540">
    <property type="component" value="Unplaced"/>
</dbReference>
<accession>A0A914CNP9</accession>
<dbReference type="WBParaSite" id="ACRNAN_scaffold12274.g11076.t1">
    <property type="protein sequence ID" value="ACRNAN_scaffold12274.g11076.t1"/>
    <property type="gene ID" value="ACRNAN_scaffold12274.g11076"/>
</dbReference>
<name>A0A914CNP9_9BILA</name>
<evidence type="ECO:0000313" key="3">
    <source>
        <dbReference type="WBParaSite" id="ACRNAN_scaffold12274.g11076.t1"/>
    </source>
</evidence>
<organism evidence="2 3">
    <name type="scientific">Acrobeloides nanus</name>
    <dbReference type="NCBI Taxonomy" id="290746"/>
    <lineage>
        <taxon>Eukaryota</taxon>
        <taxon>Metazoa</taxon>
        <taxon>Ecdysozoa</taxon>
        <taxon>Nematoda</taxon>
        <taxon>Chromadorea</taxon>
        <taxon>Rhabditida</taxon>
        <taxon>Tylenchina</taxon>
        <taxon>Cephalobomorpha</taxon>
        <taxon>Cephaloboidea</taxon>
        <taxon>Cephalobidae</taxon>
        <taxon>Acrobeloides</taxon>
    </lineage>
</organism>
<protein>
    <submittedName>
        <fullName evidence="3">Secreted protein</fullName>
    </submittedName>
</protein>
<keyword evidence="2" id="KW-1185">Reference proteome</keyword>
<evidence type="ECO:0000256" key="1">
    <source>
        <dbReference type="SAM" id="SignalP"/>
    </source>
</evidence>
<feature type="signal peptide" evidence="1">
    <location>
        <begin position="1"/>
        <end position="21"/>
    </location>
</feature>
<evidence type="ECO:0000313" key="2">
    <source>
        <dbReference type="Proteomes" id="UP000887540"/>
    </source>
</evidence>
<dbReference type="AlphaFoldDB" id="A0A914CNP9"/>
<feature type="chain" id="PRO_5037482043" evidence="1">
    <location>
        <begin position="22"/>
        <end position="76"/>
    </location>
</feature>
<reference evidence="3" key="1">
    <citation type="submission" date="2022-11" db="UniProtKB">
        <authorList>
            <consortium name="WormBaseParasite"/>
        </authorList>
    </citation>
    <scope>IDENTIFICATION</scope>
</reference>